<organism evidence="1 2">
    <name type="scientific">Terrimonas ginsenosidimutans</name>
    <dbReference type="NCBI Taxonomy" id="2908004"/>
    <lineage>
        <taxon>Bacteria</taxon>
        <taxon>Pseudomonadati</taxon>
        <taxon>Bacteroidota</taxon>
        <taxon>Chitinophagia</taxon>
        <taxon>Chitinophagales</taxon>
        <taxon>Chitinophagaceae</taxon>
        <taxon>Terrimonas</taxon>
    </lineage>
</organism>
<dbReference type="RefSeq" id="WP_237869926.1">
    <property type="nucleotide sequence ID" value="NZ_JAKLTR010000003.1"/>
</dbReference>
<proteinExistence type="predicted"/>
<protein>
    <submittedName>
        <fullName evidence="1">Nucleotidyltransferase domain-containing protein</fullName>
    </submittedName>
</protein>
<dbReference type="Pfam" id="PF10127">
    <property type="entry name" value="RlaP"/>
    <property type="match status" value="1"/>
</dbReference>
<dbReference type="EMBL" id="JAKLTR010000003">
    <property type="protein sequence ID" value="MCG2613959.1"/>
    <property type="molecule type" value="Genomic_DNA"/>
</dbReference>
<keyword evidence="2" id="KW-1185">Reference proteome</keyword>
<comment type="caution">
    <text evidence="1">The sequence shown here is derived from an EMBL/GenBank/DDBJ whole genome shotgun (WGS) entry which is preliminary data.</text>
</comment>
<dbReference type="Proteomes" id="UP001165367">
    <property type="component" value="Unassembled WGS sequence"/>
</dbReference>
<name>A0ABS9KNU8_9BACT</name>
<evidence type="ECO:0000313" key="1">
    <source>
        <dbReference type="EMBL" id="MCG2613959.1"/>
    </source>
</evidence>
<dbReference type="InterPro" id="IPR018775">
    <property type="entry name" value="RlaP"/>
</dbReference>
<accession>A0ABS9KNU8</accession>
<reference evidence="1" key="1">
    <citation type="submission" date="2022-01" db="EMBL/GenBank/DDBJ databases">
        <authorList>
            <person name="Jo J.-H."/>
            <person name="Im W.-T."/>
        </authorList>
    </citation>
    <scope>NUCLEOTIDE SEQUENCE</scope>
    <source>
        <strain evidence="1">NA20</strain>
    </source>
</reference>
<gene>
    <name evidence="1" type="ORF">LZZ85_06690</name>
</gene>
<dbReference type="PANTHER" id="PTHR34817">
    <property type="entry name" value="NUCLEOTIDYLTRANSFERASE"/>
    <property type="match status" value="1"/>
</dbReference>
<sequence>MQLTVDDIKKNGWLIFEAIAGSRSYGLDTAGSDTDIRGVFVLPKALFYSLEYTPQVSNETNDIVYFELGRFIELLAKSNPNILELLGIDERFVLQRHAVMDRIDVQAVLSRQCEQTFANYAYTQIRKAHGLEKKILNPMDGERRSVLDFCYVYIDGKTVPVKDFLFLKGWKQEDLGLTSVPHLRDGFNLYHSADHVYQGIVRKEESNEVCVSNIPAGESPVALLSFNRDGYSVHCKKLNEYQEWLLKRNEGRYANTLQHGRKYDAKNMMHVFRLLLMAKEIAEERKINVLRPDREFLLSVKSGEFEYEELIAKAEGLKARLAGLYQRSGLPDMPDRDGLNKLLVELREYFYHGQLI</sequence>
<evidence type="ECO:0000313" key="2">
    <source>
        <dbReference type="Proteomes" id="UP001165367"/>
    </source>
</evidence>
<dbReference type="PANTHER" id="PTHR34817:SF1">
    <property type="entry name" value="NUCLEOTIDYLTRANSFERASE"/>
    <property type="match status" value="1"/>
</dbReference>